<dbReference type="AlphaFoldDB" id="A0A4V1AN35"/>
<gene>
    <name evidence="1" type="primary">sirA</name>
    <name evidence="1" type="ORF">E2636_09725</name>
</gene>
<evidence type="ECO:0000313" key="1">
    <source>
        <dbReference type="EMBL" id="QBP41395.1"/>
    </source>
</evidence>
<proteinExistence type="predicted"/>
<dbReference type="Proteomes" id="UP000294292">
    <property type="component" value="Chromosome"/>
</dbReference>
<dbReference type="InterPro" id="IPR019683">
    <property type="entry name" value="SirA"/>
</dbReference>
<accession>A0A4V1AN35</accession>
<keyword evidence="2" id="KW-1185">Reference proteome</keyword>
<dbReference type="Gene3D" id="3.30.310.250">
    <property type="entry name" value="Sporulation inhibitor of replication protein SirA"/>
    <property type="match status" value="1"/>
</dbReference>
<evidence type="ECO:0000313" key="2">
    <source>
        <dbReference type="Proteomes" id="UP000294292"/>
    </source>
</evidence>
<reference evidence="1 2" key="1">
    <citation type="submission" date="2019-03" db="EMBL/GenBank/DDBJ databases">
        <title>Complete genome sequence of Paenisporosarcina antarctica CGMCC 1.6503T.</title>
        <authorList>
            <person name="Rong J.-C."/>
            <person name="Chi N.-Y."/>
            <person name="Zhang Q.-F."/>
        </authorList>
    </citation>
    <scope>NUCLEOTIDE SEQUENCE [LARGE SCALE GENOMIC DNA]</scope>
    <source>
        <strain evidence="1 2">CGMCC 1.6503</strain>
    </source>
</reference>
<dbReference type="Pfam" id="PF10747">
    <property type="entry name" value="SirA"/>
    <property type="match status" value="1"/>
</dbReference>
<name>A0A4V1AN35_9BACL</name>
<sequence length="151" mass="17789">MRTYKIFHIKKAYQPFVLGREKMLQELLGKEHVQSDQEHNEMTYVCEKIDEELIKKSLDKKLSRLFTHKEQDDNKILLEHPLKGSIHMKIDPYCLHVWCKGSHMLDLDLFAGLSDSSDCYMAFQQEEISFGWLKPIKIGSIHSFTEILDFV</sequence>
<dbReference type="RefSeq" id="WP_017380415.1">
    <property type="nucleotide sequence ID" value="NZ_CP038015.1"/>
</dbReference>
<dbReference type="KEGG" id="panc:E2636_09725"/>
<organism evidence="1 2">
    <name type="scientific">Paenisporosarcina antarctica</name>
    <dbReference type="NCBI Taxonomy" id="417367"/>
    <lineage>
        <taxon>Bacteria</taxon>
        <taxon>Bacillati</taxon>
        <taxon>Bacillota</taxon>
        <taxon>Bacilli</taxon>
        <taxon>Bacillales</taxon>
        <taxon>Caryophanaceae</taxon>
        <taxon>Paenisporosarcina</taxon>
    </lineage>
</organism>
<protein>
    <submittedName>
        <fullName evidence="1">Sporulation inhibitor of replication protein SirA</fullName>
    </submittedName>
</protein>
<dbReference type="InterPro" id="IPR038449">
    <property type="entry name" value="SirA_sf"/>
</dbReference>
<dbReference type="EMBL" id="CP038015">
    <property type="protein sequence ID" value="QBP41395.1"/>
    <property type="molecule type" value="Genomic_DNA"/>
</dbReference>
<dbReference type="OrthoDB" id="2736584at2"/>